<dbReference type="Pfam" id="PF24245">
    <property type="entry name" value="INO80F"/>
    <property type="match status" value="1"/>
</dbReference>
<feature type="compositionally biased region" description="Low complexity" evidence="3">
    <location>
        <begin position="220"/>
        <end position="232"/>
    </location>
</feature>
<feature type="compositionally biased region" description="Pro residues" evidence="3">
    <location>
        <begin position="188"/>
        <end position="199"/>
    </location>
</feature>
<dbReference type="InterPro" id="IPR056513">
    <property type="entry name" value="INO80F"/>
</dbReference>
<feature type="compositionally biased region" description="Polar residues" evidence="3">
    <location>
        <begin position="152"/>
        <end position="174"/>
    </location>
</feature>
<evidence type="ECO:0000259" key="4">
    <source>
        <dbReference type="Pfam" id="PF24245"/>
    </source>
</evidence>
<keyword evidence="2" id="KW-0539">Nucleus</keyword>
<reference evidence="5" key="1">
    <citation type="journal article" date="2020" name="Stud. Mycol.">
        <title>101 Dothideomycetes genomes: a test case for predicting lifestyles and emergence of pathogens.</title>
        <authorList>
            <person name="Haridas S."/>
            <person name="Albert R."/>
            <person name="Binder M."/>
            <person name="Bloem J."/>
            <person name="Labutti K."/>
            <person name="Salamov A."/>
            <person name="Andreopoulos B."/>
            <person name="Baker S."/>
            <person name="Barry K."/>
            <person name="Bills G."/>
            <person name="Bluhm B."/>
            <person name="Cannon C."/>
            <person name="Castanera R."/>
            <person name="Culley D."/>
            <person name="Daum C."/>
            <person name="Ezra D."/>
            <person name="Gonzalez J."/>
            <person name="Henrissat B."/>
            <person name="Kuo A."/>
            <person name="Liang C."/>
            <person name="Lipzen A."/>
            <person name="Lutzoni F."/>
            <person name="Magnuson J."/>
            <person name="Mondo S."/>
            <person name="Nolan M."/>
            <person name="Ohm R."/>
            <person name="Pangilinan J."/>
            <person name="Park H.-J."/>
            <person name="Ramirez L."/>
            <person name="Alfaro M."/>
            <person name="Sun H."/>
            <person name="Tritt A."/>
            <person name="Yoshinaga Y."/>
            <person name="Zwiers L.-H."/>
            <person name="Turgeon B."/>
            <person name="Goodwin S."/>
            <person name="Spatafora J."/>
            <person name="Crous P."/>
            <person name="Grigoriev I."/>
        </authorList>
    </citation>
    <scope>NUCLEOTIDE SEQUENCE</scope>
    <source>
        <strain evidence="5">CBS 113979</strain>
    </source>
</reference>
<feature type="domain" description="INO80 complex subunit F" evidence="4">
    <location>
        <begin position="28"/>
        <end position="74"/>
    </location>
</feature>
<evidence type="ECO:0000256" key="3">
    <source>
        <dbReference type="SAM" id="MobiDB-lite"/>
    </source>
</evidence>
<accession>A0A6G1H4L8</accession>
<gene>
    <name evidence="5" type="ORF">K402DRAFT_453151</name>
</gene>
<evidence type="ECO:0000256" key="1">
    <source>
        <dbReference type="ARBA" id="ARBA00004123"/>
    </source>
</evidence>
<sequence>MPPPIAPSGFVKGVTANTPLPPSVEKAYYRKCIELKRRINEIEDANDAARLRKIRINRGVLKMRLERAFLLEQLQKRMDLNVDGSDRSESPPPAPQDKPLRSKRSHRQKTPPPGTAGPAVLPSNATPLPHPDLHTSPPAGYTDAGLPGNPYGSAQRTTVPSQRSPDPYTSNGRTLGSVPRGFPASGPGGPPIGSFPPPSHASSPPTGVNGTPSHTPGPPQLLSSSQLRGLGPIAPYGRDSVPSDRHEGPNGAHRGLDGTMDDVPSSASGVEGGASGAEPTGTAHPAVEADVEMREADQGTPRSAGGAGGGFTAVNR</sequence>
<protein>
    <recommendedName>
        <fullName evidence="4">INO80 complex subunit F domain-containing protein</fullName>
    </recommendedName>
</protein>
<organism evidence="5 6">
    <name type="scientific">Aulographum hederae CBS 113979</name>
    <dbReference type="NCBI Taxonomy" id="1176131"/>
    <lineage>
        <taxon>Eukaryota</taxon>
        <taxon>Fungi</taxon>
        <taxon>Dikarya</taxon>
        <taxon>Ascomycota</taxon>
        <taxon>Pezizomycotina</taxon>
        <taxon>Dothideomycetes</taxon>
        <taxon>Pleosporomycetidae</taxon>
        <taxon>Aulographales</taxon>
        <taxon>Aulographaceae</taxon>
    </lineage>
</organism>
<comment type="subcellular location">
    <subcellularLocation>
        <location evidence="1">Nucleus</location>
    </subcellularLocation>
</comment>
<dbReference type="OrthoDB" id="10070927at2759"/>
<proteinExistence type="predicted"/>
<evidence type="ECO:0000313" key="6">
    <source>
        <dbReference type="Proteomes" id="UP000800041"/>
    </source>
</evidence>
<name>A0A6G1H4L8_9PEZI</name>
<dbReference type="GO" id="GO:0005634">
    <property type="term" value="C:nucleus"/>
    <property type="evidence" value="ECO:0007669"/>
    <property type="project" value="UniProtKB-SubCell"/>
</dbReference>
<keyword evidence="6" id="KW-1185">Reference proteome</keyword>
<feature type="region of interest" description="Disordered" evidence="3">
    <location>
        <begin position="81"/>
        <end position="316"/>
    </location>
</feature>
<evidence type="ECO:0000256" key="2">
    <source>
        <dbReference type="ARBA" id="ARBA00023242"/>
    </source>
</evidence>
<dbReference type="AlphaFoldDB" id="A0A6G1H4L8"/>
<dbReference type="Proteomes" id="UP000800041">
    <property type="component" value="Unassembled WGS sequence"/>
</dbReference>
<dbReference type="EMBL" id="ML977150">
    <property type="protein sequence ID" value="KAF1987949.1"/>
    <property type="molecule type" value="Genomic_DNA"/>
</dbReference>
<feature type="compositionally biased region" description="Gly residues" evidence="3">
    <location>
        <begin position="305"/>
        <end position="316"/>
    </location>
</feature>
<evidence type="ECO:0000313" key="5">
    <source>
        <dbReference type="EMBL" id="KAF1987949.1"/>
    </source>
</evidence>